<dbReference type="Proteomes" id="UP000789739">
    <property type="component" value="Unassembled WGS sequence"/>
</dbReference>
<keyword evidence="3" id="KW-0690">Ribosome biogenesis</keyword>
<protein>
    <submittedName>
        <fullName evidence="7">1124_t:CDS:1</fullName>
    </submittedName>
</protein>
<dbReference type="GO" id="GO:0006364">
    <property type="term" value="P:rRNA processing"/>
    <property type="evidence" value="ECO:0007669"/>
    <property type="project" value="TreeGrafter"/>
</dbReference>
<keyword evidence="5" id="KW-0539">Nucleus</keyword>
<accession>A0A9N8ZKS0</accession>
<reference evidence="7" key="1">
    <citation type="submission" date="2021-06" db="EMBL/GenBank/DDBJ databases">
        <authorList>
            <person name="Kallberg Y."/>
            <person name="Tangrot J."/>
            <person name="Rosling A."/>
        </authorList>
    </citation>
    <scope>NUCLEOTIDE SEQUENCE</scope>
    <source>
        <strain evidence="7">BR232B</strain>
    </source>
</reference>
<dbReference type="OrthoDB" id="443772at2759"/>
<evidence type="ECO:0000256" key="2">
    <source>
        <dbReference type="ARBA" id="ARBA00007336"/>
    </source>
</evidence>
<keyword evidence="4" id="KW-0175">Coiled coil</keyword>
<dbReference type="GO" id="GO:0005730">
    <property type="term" value="C:nucleolus"/>
    <property type="evidence" value="ECO:0007669"/>
    <property type="project" value="UniProtKB-SubCell"/>
</dbReference>
<feature type="region of interest" description="Disordered" evidence="6">
    <location>
        <begin position="152"/>
        <end position="232"/>
    </location>
</feature>
<dbReference type="Pfam" id="PF05890">
    <property type="entry name" value="Ebp2"/>
    <property type="match status" value="1"/>
</dbReference>
<evidence type="ECO:0000256" key="6">
    <source>
        <dbReference type="SAM" id="MobiDB-lite"/>
    </source>
</evidence>
<dbReference type="AlphaFoldDB" id="A0A9N8ZKS0"/>
<dbReference type="GO" id="GO:0030687">
    <property type="term" value="C:preribosome, large subunit precursor"/>
    <property type="evidence" value="ECO:0007669"/>
    <property type="project" value="TreeGrafter"/>
</dbReference>
<feature type="compositionally biased region" description="Basic residues" evidence="6">
    <location>
        <begin position="211"/>
        <end position="232"/>
    </location>
</feature>
<evidence type="ECO:0000313" key="8">
    <source>
        <dbReference type="Proteomes" id="UP000789739"/>
    </source>
</evidence>
<dbReference type="PANTHER" id="PTHR13028:SF0">
    <property type="entry name" value="RRNA-PROCESSING PROTEIN EBP2-RELATED"/>
    <property type="match status" value="1"/>
</dbReference>
<comment type="caution">
    <text evidence="7">The sequence shown here is derived from an EMBL/GenBank/DDBJ whole genome shotgun (WGS) entry which is preliminary data.</text>
</comment>
<feature type="compositionally biased region" description="Basic residues" evidence="6">
    <location>
        <begin position="158"/>
        <end position="171"/>
    </location>
</feature>
<sequence length="232" mass="26760">MDEDIIPKQKLTINNKTALKELYKEIKLDVPWIETQAVTSEDPIQIKDANNDMERELAFYKQALQSAITARSLFQSLSVPFSRPSDYFAEMVKSDELMSRVRQRLLDEDAQIKASEQARKQRESKKFGKKRKGIEDTAIDDDFEIALEEAAREDRPVKRQKIGKSAKRSKKDAKFGFGGKKRYAKSNTAQSTADISDFNPRAMKGGWGEKKKPKNYRFGKTRRQTMKNRKRG</sequence>
<evidence type="ECO:0000313" key="7">
    <source>
        <dbReference type="EMBL" id="CAG8499398.1"/>
    </source>
</evidence>
<comment type="similarity">
    <text evidence="2">Belongs to the EBP2 family.</text>
</comment>
<organism evidence="7 8">
    <name type="scientific">Paraglomus brasilianum</name>
    <dbReference type="NCBI Taxonomy" id="144538"/>
    <lineage>
        <taxon>Eukaryota</taxon>
        <taxon>Fungi</taxon>
        <taxon>Fungi incertae sedis</taxon>
        <taxon>Mucoromycota</taxon>
        <taxon>Glomeromycotina</taxon>
        <taxon>Glomeromycetes</taxon>
        <taxon>Paraglomerales</taxon>
        <taxon>Paraglomeraceae</taxon>
        <taxon>Paraglomus</taxon>
    </lineage>
</organism>
<comment type="subcellular location">
    <subcellularLocation>
        <location evidence="1">Nucleus</location>
        <location evidence="1">Nucleolus</location>
    </subcellularLocation>
</comment>
<dbReference type="PANTHER" id="PTHR13028">
    <property type="entry name" value="RRNA PROCESSING PROTEIN EBNA1-BINDING PROTEIN-RELATED"/>
    <property type="match status" value="1"/>
</dbReference>
<dbReference type="InterPro" id="IPR008610">
    <property type="entry name" value="Ebp2"/>
</dbReference>
<dbReference type="EMBL" id="CAJVPI010000200">
    <property type="protein sequence ID" value="CAG8499398.1"/>
    <property type="molecule type" value="Genomic_DNA"/>
</dbReference>
<proteinExistence type="inferred from homology"/>
<evidence type="ECO:0000256" key="1">
    <source>
        <dbReference type="ARBA" id="ARBA00004604"/>
    </source>
</evidence>
<evidence type="ECO:0000256" key="5">
    <source>
        <dbReference type="ARBA" id="ARBA00023242"/>
    </source>
</evidence>
<name>A0A9N8ZKS0_9GLOM</name>
<evidence type="ECO:0000256" key="3">
    <source>
        <dbReference type="ARBA" id="ARBA00022517"/>
    </source>
</evidence>
<gene>
    <name evidence="7" type="ORF">PBRASI_LOCUS2526</name>
</gene>
<dbReference type="GO" id="GO:0034399">
    <property type="term" value="C:nuclear periphery"/>
    <property type="evidence" value="ECO:0007669"/>
    <property type="project" value="TreeGrafter"/>
</dbReference>
<dbReference type="GO" id="GO:0042273">
    <property type="term" value="P:ribosomal large subunit biogenesis"/>
    <property type="evidence" value="ECO:0007669"/>
    <property type="project" value="TreeGrafter"/>
</dbReference>
<feature type="compositionally biased region" description="Polar residues" evidence="6">
    <location>
        <begin position="185"/>
        <end position="194"/>
    </location>
</feature>
<keyword evidence="8" id="KW-1185">Reference proteome</keyword>
<evidence type="ECO:0000256" key="4">
    <source>
        <dbReference type="ARBA" id="ARBA00023054"/>
    </source>
</evidence>